<dbReference type="GeneID" id="28835855"/>
<sequence>MPTDPIVSQGEFHASVPPSRTIEADKHAPGTRVGNDAAPEFHASTQPRGSSPASRTFKPNPKKTVPGQSPELSSPDTWVDAESTITGATSQDVYKGLGKPVQGQTAGDLRHHTSQRSGLEGVGTSAEDSILKRGLERDVPKGGKTRDDMPAEERATMLGVGDR</sequence>
<feature type="compositionally biased region" description="Polar residues" evidence="1">
    <location>
        <begin position="66"/>
        <end position="76"/>
    </location>
</feature>
<evidence type="ECO:0000313" key="2">
    <source>
        <dbReference type="EMBL" id="OBT98915.1"/>
    </source>
</evidence>
<accession>A0A1B8GSW7</accession>
<name>A0A1B8GSW7_9PEZI</name>
<feature type="compositionally biased region" description="Polar residues" evidence="1">
    <location>
        <begin position="83"/>
        <end position="92"/>
    </location>
</feature>
<proteinExistence type="predicted"/>
<feature type="compositionally biased region" description="Polar residues" evidence="1">
    <location>
        <begin position="43"/>
        <end position="54"/>
    </location>
</feature>
<dbReference type="EMBL" id="KV460214">
    <property type="protein sequence ID" value="OBT98915.1"/>
    <property type="molecule type" value="Genomic_DNA"/>
</dbReference>
<organism evidence="2 3">
    <name type="scientific">Pseudogymnoascus verrucosus</name>
    <dbReference type="NCBI Taxonomy" id="342668"/>
    <lineage>
        <taxon>Eukaryota</taxon>
        <taxon>Fungi</taxon>
        <taxon>Dikarya</taxon>
        <taxon>Ascomycota</taxon>
        <taxon>Pezizomycotina</taxon>
        <taxon>Leotiomycetes</taxon>
        <taxon>Thelebolales</taxon>
        <taxon>Thelebolaceae</taxon>
        <taxon>Pseudogymnoascus</taxon>
    </lineage>
</organism>
<dbReference type="AlphaFoldDB" id="A0A1B8GSW7"/>
<evidence type="ECO:0000256" key="1">
    <source>
        <dbReference type="SAM" id="MobiDB-lite"/>
    </source>
</evidence>
<reference evidence="3" key="2">
    <citation type="journal article" date="2018" name="Nat. Commun.">
        <title>Extreme sensitivity to ultraviolet light in the fungal pathogen causing white-nose syndrome of bats.</title>
        <authorList>
            <person name="Palmer J.M."/>
            <person name="Drees K.P."/>
            <person name="Foster J.T."/>
            <person name="Lindner D.L."/>
        </authorList>
    </citation>
    <scope>NUCLEOTIDE SEQUENCE [LARGE SCALE GENOMIC DNA]</scope>
    <source>
        <strain evidence="3">UAMH 10579</strain>
    </source>
</reference>
<keyword evidence="3" id="KW-1185">Reference proteome</keyword>
<feature type="compositionally biased region" description="Basic and acidic residues" evidence="1">
    <location>
        <begin position="129"/>
        <end position="163"/>
    </location>
</feature>
<reference evidence="2 3" key="1">
    <citation type="submission" date="2016-03" db="EMBL/GenBank/DDBJ databases">
        <title>Comparative genomics of Pseudogymnoascus destructans, the fungus causing white-nose syndrome of bats.</title>
        <authorList>
            <person name="Palmer J.M."/>
            <person name="Drees K.P."/>
            <person name="Foster J.T."/>
            <person name="Lindner D.L."/>
        </authorList>
    </citation>
    <scope>NUCLEOTIDE SEQUENCE [LARGE SCALE GENOMIC DNA]</scope>
    <source>
        <strain evidence="2 3">UAMH 10579</strain>
    </source>
</reference>
<dbReference type="RefSeq" id="XP_018132648.1">
    <property type="nucleotide sequence ID" value="XM_018271978.1"/>
</dbReference>
<dbReference type="Proteomes" id="UP000091956">
    <property type="component" value="Unassembled WGS sequence"/>
</dbReference>
<dbReference type="OrthoDB" id="3260716at2759"/>
<protein>
    <submittedName>
        <fullName evidence="2">Uncharacterized protein</fullName>
    </submittedName>
</protein>
<gene>
    <name evidence="2" type="ORF">VE01_02469</name>
</gene>
<evidence type="ECO:0000313" key="3">
    <source>
        <dbReference type="Proteomes" id="UP000091956"/>
    </source>
</evidence>
<feature type="region of interest" description="Disordered" evidence="1">
    <location>
        <begin position="1"/>
        <end position="163"/>
    </location>
</feature>